<proteinExistence type="inferred from homology"/>
<protein>
    <submittedName>
        <fullName evidence="8">1-phosphofructokinase</fullName>
    </submittedName>
</protein>
<dbReference type="PROSITE" id="PS00584">
    <property type="entry name" value="PFKB_KINASES_2"/>
    <property type="match status" value="1"/>
</dbReference>
<dbReference type="InterPro" id="IPR029056">
    <property type="entry name" value="Ribokinase-like"/>
</dbReference>
<dbReference type="PIRSF" id="PIRSF000535">
    <property type="entry name" value="1PFK/6PFK/LacC"/>
    <property type="match status" value="1"/>
</dbReference>
<keyword evidence="3" id="KW-0547">Nucleotide-binding</keyword>
<dbReference type="InterPro" id="IPR011611">
    <property type="entry name" value="PfkB_dom"/>
</dbReference>
<dbReference type="RefSeq" id="WP_092531468.1">
    <property type="nucleotide sequence ID" value="NZ_FOWW01000006.1"/>
</dbReference>
<evidence type="ECO:0000256" key="2">
    <source>
        <dbReference type="ARBA" id="ARBA00022679"/>
    </source>
</evidence>
<comment type="similarity">
    <text evidence="1">Belongs to the carbohydrate kinase PfkB family.</text>
</comment>
<keyword evidence="5" id="KW-0067">ATP-binding</keyword>
<feature type="domain" description="Carbohydrate kinase PfkB" evidence="7">
    <location>
        <begin position="29"/>
        <end position="291"/>
    </location>
</feature>
<dbReference type="GO" id="GO:0016773">
    <property type="term" value="F:phosphotransferase activity, alcohol group as acceptor"/>
    <property type="evidence" value="ECO:0007669"/>
    <property type="project" value="InterPro"/>
</dbReference>
<dbReference type="Pfam" id="PF00294">
    <property type="entry name" value="PfkB"/>
    <property type="match status" value="1"/>
</dbReference>
<evidence type="ECO:0000313" key="9">
    <source>
        <dbReference type="Proteomes" id="UP000198727"/>
    </source>
</evidence>
<keyword evidence="9" id="KW-1185">Reference proteome</keyword>
<dbReference type="OrthoDB" id="3206700at2"/>
<dbReference type="STRING" id="587909.SAMN05421810_10680"/>
<dbReference type="AlphaFoldDB" id="A0A1I5XHY1"/>
<sequence length="312" mass="32339">MTDDDFAGVLVFAPSPQVTVTIEDLGGEPDLHVHAGGQGVWQARMIASLGVPVVLCAALGGETGDVLRHLIERDGISLVAVPVSARNGGYVHDRRGDGRVPLAEAAGDPLPRHDLDSLYEAALLHGLRARTVLLSGPSLGRTVPTDAYRRLAADLRADGRAVLADLAGERLDAVLEAGLDFLKVSHEELLADGRATADDPKSLVAAMRELVARGARSVLVSCGGDPALALLDDELYEVRPPVLHPVDTRGAGDSMTAAVAATLTEGGSLTDAVRLGAAAGALNVTRHGLGTSGGHGARELASRVELRRIDAE</sequence>
<evidence type="ECO:0000256" key="4">
    <source>
        <dbReference type="ARBA" id="ARBA00022777"/>
    </source>
</evidence>
<dbReference type="SUPFAM" id="SSF53613">
    <property type="entry name" value="Ribokinase-like"/>
    <property type="match status" value="1"/>
</dbReference>
<keyword evidence="4 8" id="KW-0418">Kinase</keyword>
<dbReference type="GO" id="GO:0005524">
    <property type="term" value="F:ATP binding"/>
    <property type="evidence" value="ECO:0007669"/>
    <property type="project" value="UniProtKB-KW"/>
</dbReference>
<evidence type="ECO:0000256" key="1">
    <source>
        <dbReference type="ARBA" id="ARBA00010688"/>
    </source>
</evidence>
<dbReference type="EMBL" id="FOWW01000006">
    <property type="protein sequence ID" value="SFQ31583.1"/>
    <property type="molecule type" value="Genomic_DNA"/>
</dbReference>
<evidence type="ECO:0000259" key="7">
    <source>
        <dbReference type="Pfam" id="PF00294"/>
    </source>
</evidence>
<dbReference type="InterPro" id="IPR002173">
    <property type="entry name" value="Carboh/pur_kinase_PfkB_CS"/>
</dbReference>
<evidence type="ECO:0000256" key="5">
    <source>
        <dbReference type="ARBA" id="ARBA00022840"/>
    </source>
</evidence>
<evidence type="ECO:0000256" key="3">
    <source>
        <dbReference type="ARBA" id="ARBA00022741"/>
    </source>
</evidence>
<dbReference type="PANTHER" id="PTHR46566:SF2">
    <property type="entry name" value="ATP-DEPENDENT 6-PHOSPHOFRUCTOKINASE ISOZYME 2"/>
    <property type="match status" value="1"/>
</dbReference>
<dbReference type="PANTHER" id="PTHR46566">
    <property type="entry name" value="1-PHOSPHOFRUCTOKINASE-RELATED"/>
    <property type="match status" value="1"/>
</dbReference>
<organism evidence="8 9">
    <name type="scientific">Amycolatopsis arida</name>
    <dbReference type="NCBI Taxonomy" id="587909"/>
    <lineage>
        <taxon>Bacteria</taxon>
        <taxon>Bacillati</taxon>
        <taxon>Actinomycetota</taxon>
        <taxon>Actinomycetes</taxon>
        <taxon>Pseudonocardiales</taxon>
        <taxon>Pseudonocardiaceae</taxon>
        <taxon>Amycolatopsis</taxon>
    </lineage>
</organism>
<dbReference type="GO" id="GO:0016301">
    <property type="term" value="F:kinase activity"/>
    <property type="evidence" value="ECO:0007669"/>
    <property type="project" value="UniProtKB-KW"/>
</dbReference>
<dbReference type="Proteomes" id="UP000198727">
    <property type="component" value="Unassembled WGS sequence"/>
</dbReference>
<dbReference type="Gene3D" id="3.40.1190.20">
    <property type="match status" value="1"/>
</dbReference>
<dbReference type="InterPro" id="IPR017583">
    <property type="entry name" value="Tagatose/fructose_Pkinase"/>
</dbReference>
<dbReference type="GO" id="GO:0005975">
    <property type="term" value="P:carbohydrate metabolic process"/>
    <property type="evidence" value="ECO:0007669"/>
    <property type="project" value="InterPro"/>
</dbReference>
<accession>A0A1I5XHY1</accession>
<name>A0A1I5XHY1_9PSEU</name>
<reference evidence="9" key="1">
    <citation type="submission" date="2016-10" db="EMBL/GenBank/DDBJ databases">
        <authorList>
            <person name="Varghese N."/>
            <person name="Submissions S."/>
        </authorList>
    </citation>
    <scope>NUCLEOTIDE SEQUENCE [LARGE SCALE GENOMIC DNA]</scope>
    <source>
        <strain evidence="9">CGMCC 4.5579</strain>
    </source>
</reference>
<gene>
    <name evidence="8" type="ORF">SAMN05421810_10680</name>
</gene>
<evidence type="ECO:0000256" key="6">
    <source>
        <dbReference type="PIRNR" id="PIRNR000535"/>
    </source>
</evidence>
<evidence type="ECO:0000313" key="8">
    <source>
        <dbReference type="EMBL" id="SFQ31583.1"/>
    </source>
</evidence>
<keyword evidence="2 6" id="KW-0808">Transferase</keyword>